<dbReference type="InterPro" id="IPR033134">
    <property type="entry name" value="Asp/Glu_racemase_AS_2"/>
</dbReference>
<evidence type="ECO:0000256" key="1">
    <source>
        <dbReference type="ARBA" id="ARBA00007847"/>
    </source>
</evidence>
<name>A0ABY1HJ15_9GAMM</name>
<accession>A0ABY1HJ15</accession>
<reference evidence="3 4" key="1">
    <citation type="submission" date="2016-11" db="EMBL/GenBank/DDBJ databases">
        <authorList>
            <person name="Klemetsen T."/>
        </authorList>
    </citation>
    <scope>NUCLEOTIDE SEQUENCE [LARGE SCALE GENOMIC DNA]</scope>
    <source>
        <strain evidence="3">MT 2528</strain>
    </source>
</reference>
<dbReference type="EMBL" id="FPLJ01000102">
    <property type="protein sequence ID" value="SGZ00645.1"/>
    <property type="molecule type" value="Genomic_DNA"/>
</dbReference>
<evidence type="ECO:0000313" key="3">
    <source>
        <dbReference type="EMBL" id="SGZ00645.1"/>
    </source>
</evidence>
<organism evidence="3 4">
    <name type="scientific">Moritella viscosa</name>
    <dbReference type="NCBI Taxonomy" id="80854"/>
    <lineage>
        <taxon>Bacteria</taxon>
        <taxon>Pseudomonadati</taxon>
        <taxon>Pseudomonadota</taxon>
        <taxon>Gammaproteobacteria</taxon>
        <taxon>Alteromonadales</taxon>
        <taxon>Moritellaceae</taxon>
        <taxon>Moritella</taxon>
    </lineage>
</organism>
<proteinExistence type="inferred from homology"/>
<dbReference type="NCBIfam" id="TIGR00035">
    <property type="entry name" value="asp_race"/>
    <property type="match status" value="1"/>
</dbReference>
<keyword evidence="2" id="KW-0413">Isomerase</keyword>
<dbReference type="InterPro" id="IPR015942">
    <property type="entry name" value="Asp/Glu/hydantoin_racemase"/>
</dbReference>
<dbReference type="PROSITE" id="PS00924">
    <property type="entry name" value="ASP_GLU_RACEMASE_2"/>
    <property type="match status" value="1"/>
</dbReference>
<dbReference type="GeneID" id="61297871"/>
<dbReference type="SUPFAM" id="SSF53681">
    <property type="entry name" value="Aspartate/glutamate racemase"/>
    <property type="match status" value="2"/>
</dbReference>
<dbReference type="InterPro" id="IPR004380">
    <property type="entry name" value="Asp_race"/>
</dbReference>
<gene>
    <name evidence="3" type="ORF">MT2528_4061</name>
</gene>
<dbReference type="PANTHER" id="PTHR21198">
    <property type="entry name" value="GLUTAMATE RACEMASE"/>
    <property type="match status" value="1"/>
</dbReference>
<keyword evidence="4" id="KW-1185">Reference proteome</keyword>
<dbReference type="Pfam" id="PF01177">
    <property type="entry name" value="Asp_Glu_race"/>
    <property type="match status" value="1"/>
</dbReference>
<dbReference type="Proteomes" id="UP000182660">
    <property type="component" value="Unassembled WGS sequence"/>
</dbReference>
<dbReference type="InterPro" id="IPR001920">
    <property type="entry name" value="Asp/Glu_race"/>
</dbReference>
<dbReference type="RefSeq" id="WP_075473415.1">
    <property type="nucleotide sequence ID" value="NZ_CAWQZC010000009.1"/>
</dbReference>
<dbReference type="PANTHER" id="PTHR21198:SF7">
    <property type="entry name" value="ASPARTATE-GLUTAMATE RACEMASE FAMILY"/>
    <property type="match status" value="1"/>
</dbReference>
<dbReference type="Gene3D" id="3.40.50.1860">
    <property type="match status" value="2"/>
</dbReference>
<evidence type="ECO:0000256" key="2">
    <source>
        <dbReference type="ARBA" id="ARBA00023235"/>
    </source>
</evidence>
<comment type="similarity">
    <text evidence="1">Belongs to the aspartate/glutamate racemases family.</text>
</comment>
<sequence>MKKIGLVGGLSYVSTLEYYRLINAMVRQELGGHSSARLVIESLDEREFLDKQKEDETEKACEEMIVDAVGSLINADAEVIALCANGLHRFEAAIREAHGIELINIAESTAATLSGQHIYQAGLLGVKATMEGDFYKEKLLKYGVAPIIPNTSERNLVQEKIVSELVLNQFTLETKNEFYSIIEQLIDQGSQGIILGCTEIPLLITEPLWQGIPLFSTTEIHCRAIVNSALSL</sequence>
<evidence type="ECO:0000313" key="4">
    <source>
        <dbReference type="Proteomes" id="UP000182660"/>
    </source>
</evidence>
<comment type="caution">
    <text evidence="3">The sequence shown here is derived from an EMBL/GenBank/DDBJ whole genome shotgun (WGS) entry which is preliminary data.</text>
</comment>
<protein>
    <submittedName>
        <fullName evidence="3">Aminoacid racemase Orfc372-4</fullName>
    </submittedName>
</protein>